<dbReference type="Pfam" id="PF14840">
    <property type="entry name" value="DNA_pol3_delt_C"/>
    <property type="match status" value="1"/>
</dbReference>
<keyword evidence="6" id="KW-0239">DNA-directed DNA polymerase</keyword>
<evidence type="ECO:0000256" key="8">
    <source>
        <dbReference type="ARBA" id="ARBA00049244"/>
    </source>
</evidence>
<dbReference type="InterPro" id="IPR008921">
    <property type="entry name" value="DNA_pol3_clamp-load_cplx_C"/>
</dbReference>
<organism evidence="12 13">
    <name type="scientific">Shewanella corallii</name>
    <dbReference type="NCBI Taxonomy" id="560080"/>
    <lineage>
        <taxon>Bacteria</taxon>
        <taxon>Pseudomonadati</taxon>
        <taxon>Pseudomonadota</taxon>
        <taxon>Gammaproteobacteria</taxon>
        <taxon>Alteromonadales</taxon>
        <taxon>Shewanellaceae</taxon>
        <taxon>Shewanella</taxon>
    </lineage>
</organism>
<dbReference type="Proteomes" id="UP001202831">
    <property type="component" value="Unassembled WGS sequence"/>
</dbReference>
<dbReference type="RefSeq" id="WP_249247976.1">
    <property type="nucleotide sequence ID" value="NZ_JAKIKT010000001.1"/>
</dbReference>
<dbReference type="InterPro" id="IPR027417">
    <property type="entry name" value="P-loop_NTPase"/>
</dbReference>
<dbReference type="GO" id="GO:0003887">
    <property type="term" value="F:DNA-directed DNA polymerase activity"/>
    <property type="evidence" value="ECO:0007669"/>
    <property type="project" value="UniProtKB-EC"/>
</dbReference>
<reference evidence="12 13" key="1">
    <citation type="submission" date="2022-01" db="EMBL/GenBank/DDBJ databases">
        <title>Whole genome-based taxonomy of the Shewanellaceae.</title>
        <authorList>
            <person name="Martin-Rodriguez A.J."/>
        </authorList>
    </citation>
    <scope>NUCLEOTIDE SEQUENCE [LARGE SCALE GENOMIC DNA]</scope>
    <source>
        <strain evidence="12 13">DSM 21332</strain>
    </source>
</reference>
<evidence type="ECO:0000256" key="7">
    <source>
        <dbReference type="ARBA" id="ARBA00034754"/>
    </source>
</evidence>
<sequence>MRVYPNQLAAQLTKLKSVYLVFGDDPWLADNCKQQILTAARNQGFDERITLDTQDTGFQWSQVEQEFQAMSLFASRRIIELHLANAKPGTDGAAMLQQLVAHPTPDTILLLMGPKLGMDQTKTKWFKALDAQGIYLPCTTPEGAQFQRWLVDRIRELKLKLNRDAEAMLFNLYEGNLLAADQALKLLKLLANEKELTAEELSHYFEDQSRFSVFQLSDALLENHKSRAMHMLSQLKAEGTAMPIVLWALFKELALLLKLKSAQEAGTNLNAMWSSLRIWDKRKPLYQSALNRLNLLQIEKMLAVAANLETKLKQQGEEDWVGLSHLCLLFDPTAHRQLAHIEVC</sequence>
<dbReference type="InterPro" id="IPR005790">
    <property type="entry name" value="DNA_polIII_delta"/>
</dbReference>
<protein>
    <recommendedName>
        <fullName evidence="2 9">DNA polymerase III subunit delta</fullName>
        <ecNumber evidence="1 9">2.7.7.7</ecNumber>
    </recommendedName>
</protein>
<keyword evidence="3 12" id="KW-0808">Transferase</keyword>
<feature type="domain" description="DNA polymerase III delta N-terminal" evidence="10">
    <location>
        <begin position="19"/>
        <end position="138"/>
    </location>
</feature>
<evidence type="ECO:0000256" key="4">
    <source>
        <dbReference type="ARBA" id="ARBA00022695"/>
    </source>
</evidence>
<comment type="caution">
    <text evidence="12">The sequence shown here is derived from an EMBL/GenBank/DDBJ whole genome shotgun (WGS) entry which is preliminary data.</text>
</comment>
<keyword evidence="13" id="KW-1185">Reference proteome</keyword>
<evidence type="ECO:0000259" key="11">
    <source>
        <dbReference type="Pfam" id="PF14840"/>
    </source>
</evidence>
<keyword evidence="4 12" id="KW-0548">Nucleotidyltransferase</keyword>
<dbReference type="NCBIfam" id="TIGR01128">
    <property type="entry name" value="holA"/>
    <property type="match status" value="1"/>
</dbReference>
<evidence type="ECO:0000313" key="13">
    <source>
        <dbReference type="Proteomes" id="UP001202831"/>
    </source>
</evidence>
<evidence type="ECO:0000256" key="1">
    <source>
        <dbReference type="ARBA" id="ARBA00012417"/>
    </source>
</evidence>
<dbReference type="InterPro" id="IPR032780">
    <property type="entry name" value="DNA_pol3_delt_C"/>
</dbReference>
<comment type="similarity">
    <text evidence="7">Belongs to the DNA polymerase HolA subunit family.</text>
</comment>
<gene>
    <name evidence="12" type="primary">holA</name>
    <name evidence="12" type="ORF">L2725_02220</name>
</gene>
<accession>A0ABT0N2D8</accession>
<feature type="domain" description="DNA polymerase III subunit delta C-terminal" evidence="11">
    <location>
        <begin position="214"/>
        <end position="330"/>
    </location>
</feature>
<evidence type="ECO:0000256" key="9">
    <source>
        <dbReference type="NCBIfam" id="TIGR01128"/>
    </source>
</evidence>
<evidence type="ECO:0000256" key="2">
    <source>
        <dbReference type="ARBA" id="ARBA00017703"/>
    </source>
</evidence>
<keyword evidence="5" id="KW-0235">DNA replication</keyword>
<dbReference type="EMBL" id="JAKIKT010000001">
    <property type="protein sequence ID" value="MCL2912611.1"/>
    <property type="molecule type" value="Genomic_DNA"/>
</dbReference>
<dbReference type="EC" id="2.7.7.7" evidence="1 9"/>
<dbReference type="Gene3D" id="1.10.8.60">
    <property type="match status" value="1"/>
</dbReference>
<dbReference type="PANTHER" id="PTHR34388">
    <property type="entry name" value="DNA POLYMERASE III SUBUNIT DELTA"/>
    <property type="match status" value="1"/>
</dbReference>
<evidence type="ECO:0000259" key="10">
    <source>
        <dbReference type="Pfam" id="PF06144"/>
    </source>
</evidence>
<dbReference type="CDD" id="cd18138">
    <property type="entry name" value="HLD_clamp_pol_III_delta"/>
    <property type="match status" value="1"/>
</dbReference>
<dbReference type="PANTHER" id="PTHR34388:SF1">
    <property type="entry name" value="DNA POLYMERASE III SUBUNIT DELTA"/>
    <property type="match status" value="1"/>
</dbReference>
<proteinExistence type="inferred from homology"/>
<evidence type="ECO:0000313" key="12">
    <source>
        <dbReference type="EMBL" id="MCL2912611.1"/>
    </source>
</evidence>
<dbReference type="SUPFAM" id="SSF52540">
    <property type="entry name" value="P-loop containing nucleoside triphosphate hydrolases"/>
    <property type="match status" value="1"/>
</dbReference>
<dbReference type="Gene3D" id="3.40.50.300">
    <property type="entry name" value="P-loop containing nucleotide triphosphate hydrolases"/>
    <property type="match status" value="1"/>
</dbReference>
<dbReference type="Pfam" id="PF06144">
    <property type="entry name" value="DNA_pol3_delta"/>
    <property type="match status" value="1"/>
</dbReference>
<evidence type="ECO:0000256" key="5">
    <source>
        <dbReference type="ARBA" id="ARBA00022705"/>
    </source>
</evidence>
<dbReference type="SUPFAM" id="SSF48019">
    <property type="entry name" value="post-AAA+ oligomerization domain-like"/>
    <property type="match status" value="1"/>
</dbReference>
<dbReference type="InterPro" id="IPR010372">
    <property type="entry name" value="DNA_pol3_delta_N"/>
</dbReference>
<name>A0ABT0N2D8_9GAMM</name>
<evidence type="ECO:0000256" key="6">
    <source>
        <dbReference type="ARBA" id="ARBA00022932"/>
    </source>
</evidence>
<comment type="catalytic activity">
    <reaction evidence="8">
        <text>DNA(n) + a 2'-deoxyribonucleoside 5'-triphosphate = DNA(n+1) + diphosphate</text>
        <dbReference type="Rhea" id="RHEA:22508"/>
        <dbReference type="Rhea" id="RHEA-COMP:17339"/>
        <dbReference type="Rhea" id="RHEA-COMP:17340"/>
        <dbReference type="ChEBI" id="CHEBI:33019"/>
        <dbReference type="ChEBI" id="CHEBI:61560"/>
        <dbReference type="ChEBI" id="CHEBI:173112"/>
        <dbReference type="EC" id="2.7.7.7"/>
    </reaction>
</comment>
<dbReference type="Gene3D" id="1.20.272.10">
    <property type="match status" value="1"/>
</dbReference>
<evidence type="ECO:0000256" key="3">
    <source>
        <dbReference type="ARBA" id="ARBA00022679"/>
    </source>
</evidence>